<feature type="region of interest" description="Disordered" evidence="1">
    <location>
        <begin position="1"/>
        <end position="144"/>
    </location>
</feature>
<proteinExistence type="predicted"/>
<name>A0AAN6T5U5_9PEZI</name>
<comment type="caution">
    <text evidence="2">The sequence shown here is derived from an EMBL/GenBank/DDBJ whole genome shotgun (WGS) entry which is preliminary data.</text>
</comment>
<feature type="compositionally biased region" description="Basic and acidic residues" evidence="1">
    <location>
        <begin position="117"/>
        <end position="128"/>
    </location>
</feature>
<reference evidence="2" key="2">
    <citation type="submission" date="2023-05" db="EMBL/GenBank/DDBJ databases">
        <authorList>
            <consortium name="Lawrence Berkeley National Laboratory"/>
            <person name="Steindorff A."/>
            <person name="Hensen N."/>
            <person name="Bonometti L."/>
            <person name="Westerberg I."/>
            <person name="Brannstrom I.O."/>
            <person name="Guillou S."/>
            <person name="Cros-Aarteil S."/>
            <person name="Calhoun S."/>
            <person name="Haridas S."/>
            <person name="Kuo A."/>
            <person name="Mondo S."/>
            <person name="Pangilinan J."/>
            <person name="Riley R."/>
            <person name="Labutti K."/>
            <person name="Andreopoulos B."/>
            <person name="Lipzen A."/>
            <person name="Chen C."/>
            <person name="Yanf M."/>
            <person name="Daum C."/>
            <person name="Ng V."/>
            <person name="Clum A."/>
            <person name="Ohm R."/>
            <person name="Martin F."/>
            <person name="Silar P."/>
            <person name="Natvig D."/>
            <person name="Lalanne C."/>
            <person name="Gautier V."/>
            <person name="Ament-Velasquez S.L."/>
            <person name="Kruys A."/>
            <person name="Hutchinson M.I."/>
            <person name="Powell A.J."/>
            <person name="Barry K."/>
            <person name="Miller A.N."/>
            <person name="Grigoriev I.V."/>
            <person name="Debuchy R."/>
            <person name="Gladieux P."/>
            <person name="Thoren M.H."/>
            <person name="Johannesson H."/>
        </authorList>
    </citation>
    <scope>NUCLEOTIDE SEQUENCE</scope>
    <source>
        <strain evidence="2">CBS 757.83</strain>
    </source>
</reference>
<accession>A0AAN6T5U5</accession>
<sequence length="144" mass="15389">MALRRSTHTLLMQARPLGPASAPRSSITAASPHFARQYHATRQLLAINDQPMPDRETLSPRRSEGTKSGTDDEAAQTNAAFDPQNTEPKREKESAQGNGNPLGVSGANRDVSATPNPKEETDKTDKKTKSGAGKQKKGGQVGPM</sequence>
<dbReference type="EMBL" id="MU863625">
    <property type="protein sequence ID" value="KAK4105179.1"/>
    <property type="molecule type" value="Genomic_DNA"/>
</dbReference>
<feature type="compositionally biased region" description="Basic and acidic residues" evidence="1">
    <location>
        <begin position="52"/>
        <end position="65"/>
    </location>
</feature>
<keyword evidence="3" id="KW-1185">Reference proteome</keyword>
<gene>
    <name evidence="2" type="ORF">N658DRAFT_491627</name>
</gene>
<evidence type="ECO:0000256" key="1">
    <source>
        <dbReference type="SAM" id="MobiDB-lite"/>
    </source>
</evidence>
<dbReference type="PANTHER" id="PTHR42090">
    <property type="match status" value="1"/>
</dbReference>
<dbReference type="Proteomes" id="UP001305647">
    <property type="component" value="Unassembled WGS sequence"/>
</dbReference>
<dbReference type="PANTHER" id="PTHR42090:SF1">
    <property type="match status" value="1"/>
</dbReference>
<evidence type="ECO:0000313" key="2">
    <source>
        <dbReference type="EMBL" id="KAK4105179.1"/>
    </source>
</evidence>
<feature type="compositionally biased region" description="Polar residues" evidence="1">
    <location>
        <begin position="75"/>
        <end position="86"/>
    </location>
</feature>
<reference evidence="2" key="1">
    <citation type="journal article" date="2023" name="Mol. Phylogenet. Evol.">
        <title>Genome-scale phylogeny and comparative genomics of the fungal order Sordariales.</title>
        <authorList>
            <person name="Hensen N."/>
            <person name="Bonometti L."/>
            <person name="Westerberg I."/>
            <person name="Brannstrom I.O."/>
            <person name="Guillou S."/>
            <person name="Cros-Aarteil S."/>
            <person name="Calhoun S."/>
            <person name="Haridas S."/>
            <person name="Kuo A."/>
            <person name="Mondo S."/>
            <person name="Pangilinan J."/>
            <person name="Riley R."/>
            <person name="LaButti K."/>
            <person name="Andreopoulos B."/>
            <person name="Lipzen A."/>
            <person name="Chen C."/>
            <person name="Yan M."/>
            <person name="Daum C."/>
            <person name="Ng V."/>
            <person name="Clum A."/>
            <person name="Steindorff A."/>
            <person name="Ohm R.A."/>
            <person name="Martin F."/>
            <person name="Silar P."/>
            <person name="Natvig D.O."/>
            <person name="Lalanne C."/>
            <person name="Gautier V."/>
            <person name="Ament-Velasquez S.L."/>
            <person name="Kruys A."/>
            <person name="Hutchinson M.I."/>
            <person name="Powell A.J."/>
            <person name="Barry K."/>
            <person name="Miller A.N."/>
            <person name="Grigoriev I.V."/>
            <person name="Debuchy R."/>
            <person name="Gladieux P."/>
            <person name="Hiltunen Thoren M."/>
            <person name="Johannesson H."/>
        </authorList>
    </citation>
    <scope>NUCLEOTIDE SEQUENCE</scope>
    <source>
        <strain evidence="2">CBS 757.83</strain>
    </source>
</reference>
<protein>
    <submittedName>
        <fullName evidence="2">Uncharacterized protein</fullName>
    </submittedName>
</protein>
<organism evidence="2 3">
    <name type="scientific">Parathielavia hyrcaniae</name>
    <dbReference type="NCBI Taxonomy" id="113614"/>
    <lineage>
        <taxon>Eukaryota</taxon>
        <taxon>Fungi</taxon>
        <taxon>Dikarya</taxon>
        <taxon>Ascomycota</taxon>
        <taxon>Pezizomycotina</taxon>
        <taxon>Sordariomycetes</taxon>
        <taxon>Sordariomycetidae</taxon>
        <taxon>Sordariales</taxon>
        <taxon>Chaetomiaceae</taxon>
        <taxon>Parathielavia</taxon>
    </lineage>
</organism>
<dbReference type="AlphaFoldDB" id="A0AAN6T5U5"/>
<evidence type="ECO:0000313" key="3">
    <source>
        <dbReference type="Proteomes" id="UP001305647"/>
    </source>
</evidence>